<organism evidence="2">
    <name type="scientific">mine drainage metagenome</name>
    <dbReference type="NCBI Taxonomy" id="410659"/>
    <lineage>
        <taxon>unclassified sequences</taxon>
        <taxon>metagenomes</taxon>
        <taxon>ecological metagenomes</taxon>
    </lineage>
</organism>
<dbReference type="InterPro" id="IPR003779">
    <property type="entry name" value="CMD-like"/>
</dbReference>
<dbReference type="EMBL" id="AUZZ01009797">
    <property type="protein sequence ID" value="EQD32516.1"/>
    <property type="molecule type" value="Genomic_DNA"/>
</dbReference>
<gene>
    <name evidence="2" type="ORF">B2A_13525</name>
</gene>
<sequence length="54" mass="6438">MVRFNYRKVVPLAYDAMIRMQKYIDESGIDEQTMELIKIRASQINHCAFCLDMH</sequence>
<protein>
    <submittedName>
        <fullName evidence="2">Alkylhydroperoxidase like protein, AhpD family</fullName>
    </submittedName>
</protein>
<accession>T0YBB0</accession>
<keyword evidence="2" id="KW-0560">Oxidoreductase</keyword>
<dbReference type="AlphaFoldDB" id="T0YBB0"/>
<feature type="domain" description="Carboxymuconolactone decarboxylase-like" evidence="1">
    <location>
        <begin position="11"/>
        <end position="54"/>
    </location>
</feature>
<keyword evidence="2" id="KW-0575">Peroxidase</keyword>
<dbReference type="InterPro" id="IPR004675">
    <property type="entry name" value="AhpD_core"/>
</dbReference>
<proteinExistence type="predicted"/>
<comment type="caution">
    <text evidence="2">The sequence shown here is derived from an EMBL/GenBank/DDBJ whole genome shotgun (WGS) entry which is preliminary data.</text>
</comment>
<reference evidence="2" key="1">
    <citation type="submission" date="2013-08" db="EMBL/GenBank/DDBJ databases">
        <authorList>
            <person name="Mendez C."/>
            <person name="Richter M."/>
            <person name="Ferrer M."/>
            <person name="Sanchez J."/>
        </authorList>
    </citation>
    <scope>NUCLEOTIDE SEQUENCE</scope>
</reference>
<evidence type="ECO:0000313" key="2">
    <source>
        <dbReference type="EMBL" id="EQD32516.1"/>
    </source>
</evidence>
<dbReference type="GO" id="GO:0051920">
    <property type="term" value="F:peroxiredoxin activity"/>
    <property type="evidence" value="ECO:0007669"/>
    <property type="project" value="InterPro"/>
</dbReference>
<dbReference type="InterPro" id="IPR029032">
    <property type="entry name" value="AhpD-like"/>
</dbReference>
<feature type="non-terminal residue" evidence="2">
    <location>
        <position position="54"/>
    </location>
</feature>
<evidence type="ECO:0000259" key="1">
    <source>
        <dbReference type="Pfam" id="PF02627"/>
    </source>
</evidence>
<name>T0YBB0_9ZZZZ</name>
<dbReference type="NCBIfam" id="TIGR00778">
    <property type="entry name" value="ahpD_dom"/>
    <property type="match status" value="1"/>
</dbReference>
<reference evidence="2" key="2">
    <citation type="journal article" date="2014" name="ISME J.">
        <title>Microbial stratification in low pH oxic and suboxic macroscopic growths along an acid mine drainage.</title>
        <authorList>
            <person name="Mendez-Garcia C."/>
            <person name="Mesa V."/>
            <person name="Sprenger R.R."/>
            <person name="Richter M."/>
            <person name="Diez M.S."/>
            <person name="Solano J."/>
            <person name="Bargiela R."/>
            <person name="Golyshina O.V."/>
            <person name="Manteca A."/>
            <person name="Ramos J.L."/>
            <person name="Gallego J.R."/>
            <person name="Llorente I."/>
            <person name="Martins Dos Santos V.A."/>
            <person name="Jensen O.N."/>
            <person name="Pelaez A.I."/>
            <person name="Sanchez J."/>
            <person name="Ferrer M."/>
        </authorList>
    </citation>
    <scope>NUCLEOTIDE SEQUENCE</scope>
</reference>
<dbReference type="Pfam" id="PF02627">
    <property type="entry name" value="CMD"/>
    <property type="match status" value="1"/>
</dbReference>
<dbReference type="Gene3D" id="1.20.1290.10">
    <property type="entry name" value="AhpD-like"/>
    <property type="match status" value="1"/>
</dbReference>
<dbReference type="SUPFAM" id="SSF69118">
    <property type="entry name" value="AhpD-like"/>
    <property type="match status" value="1"/>
</dbReference>